<proteinExistence type="predicted"/>
<dbReference type="Gene3D" id="3.40.50.150">
    <property type="entry name" value="Vaccinia Virus protein VP39"/>
    <property type="match status" value="1"/>
</dbReference>
<keyword evidence="4" id="KW-1133">Transmembrane helix</keyword>
<dbReference type="InterPro" id="IPR029063">
    <property type="entry name" value="SAM-dependent_MTases_sf"/>
</dbReference>
<dbReference type="AlphaFoldDB" id="A0A813BSC5"/>
<dbReference type="CDD" id="cd02440">
    <property type="entry name" value="AdoMet_MTases"/>
    <property type="match status" value="1"/>
</dbReference>
<evidence type="ECO:0000256" key="1">
    <source>
        <dbReference type="ARBA" id="ARBA00022603"/>
    </source>
</evidence>
<dbReference type="OrthoDB" id="441892at2759"/>
<evidence type="ECO:0000313" key="5">
    <source>
        <dbReference type="EMBL" id="CAE7921099.1"/>
    </source>
</evidence>
<dbReference type="Pfam" id="PF05724">
    <property type="entry name" value="TPMT"/>
    <property type="match status" value="2"/>
</dbReference>
<keyword evidence="3" id="KW-0949">S-adenosyl-L-methionine</keyword>
<evidence type="ECO:0000256" key="3">
    <source>
        <dbReference type="ARBA" id="ARBA00022691"/>
    </source>
</evidence>
<dbReference type="PANTHER" id="PTHR10259">
    <property type="entry name" value="THIOPURINE S-METHYLTRANSFERASE"/>
    <property type="match status" value="1"/>
</dbReference>
<gene>
    <name evidence="5" type="primary">tpm</name>
    <name evidence="5" type="ORF">SNEC2469_LOCUS31751</name>
</gene>
<dbReference type="GO" id="GO:0008119">
    <property type="term" value="F:thiopurine S-methyltransferase activity"/>
    <property type="evidence" value="ECO:0007669"/>
    <property type="project" value="TreeGrafter"/>
</dbReference>
<reference evidence="5" key="1">
    <citation type="submission" date="2021-02" db="EMBL/GenBank/DDBJ databases">
        <authorList>
            <person name="Dougan E. K."/>
            <person name="Rhodes N."/>
            <person name="Thang M."/>
            <person name="Chan C."/>
        </authorList>
    </citation>
    <scope>NUCLEOTIDE SEQUENCE</scope>
</reference>
<evidence type="ECO:0000313" key="6">
    <source>
        <dbReference type="Proteomes" id="UP000601435"/>
    </source>
</evidence>
<keyword evidence="6" id="KW-1185">Reference proteome</keyword>
<evidence type="ECO:0000256" key="2">
    <source>
        <dbReference type="ARBA" id="ARBA00022679"/>
    </source>
</evidence>
<dbReference type="GO" id="GO:0032259">
    <property type="term" value="P:methylation"/>
    <property type="evidence" value="ECO:0007669"/>
    <property type="project" value="UniProtKB-KW"/>
</dbReference>
<dbReference type="Proteomes" id="UP000601435">
    <property type="component" value="Unassembled WGS sequence"/>
</dbReference>
<protein>
    <submittedName>
        <fullName evidence="5">Tpm protein</fullName>
    </submittedName>
</protein>
<organism evidence="5 6">
    <name type="scientific">Symbiodinium necroappetens</name>
    <dbReference type="NCBI Taxonomy" id="1628268"/>
    <lineage>
        <taxon>Eukaryota</taxon>
        <taxon>Sar</taxon>
        <taxon>Alveolata</taxon>
        <taxon>Dinophyceae</taxon>
        <taxon>Suessiales</taxon>
        <taxon>Symbiodiniaceae</taxon>
        <taxon>Symbiodinium</taxon>
    </lineage>
</organism>
<keyword evidence="4" id="KW-0472">Membrane</keyword>
<dbReference type="PROSITE" id="PS51585">
    <property type="entry name" value="SAM_MT_TPMT"/>
    <property type="match status" value="1"/>
</dbReference>
<keyword evidence="1" id="KW-0489">Methyltransferase</keyword>
<dbReference type="EMBL" id="CAJNJA010077918">
    <property type="protein sequence ID" value="CAE7921099.1"/>
    <property type="molecule type" value="Genomic_DNA"/>
</dbReference>
<dbReference type="InterPro" id="IPR008854">
    <property type="entry name" value="TPMT"/>
</dbReference>
<accession>A0A813BSC5</accession>
<feature type="transmembrane region" description="Helical" evidence="4">
    <location>
        <begin position="342"/>
        <end position="363"/>
    </location>
</feature>
<dbReference type="SUPFAM" id="SSF53335">
    <property type="entry name" value="S-adenosyl-L-methionine-dependent methyltransferases"/>
    <property type="match status" value="1"/>
</dbReference>
<comment type="caution">
    <text evidence="5">The sequence shown here is derived from an EMBL/GenBank/DDBJ whole genome shotgun (WGS) entry which is preliminary data.</text>
</comment>
<keyword evidence="2" id="KW-0808">Transferase</keyword>
<evidence type="ECO:0000256" key="4">
    <source>
        <dbReference type="SAM" id="Phobius"/>
    </source>
</evidence>
<keyword evidence="4" id="KW-0812">Transmembrane</keyword>
<dbReference type="PANTHER" id="PTHR10259:SF11">
    <property type="entry name" value="THIOPURINE S-METHYLTRANSFERASE"/>
    <property type="match status" value="1"/>
</dbReference>
<sequence length="367" mass="40384">MATAKDARSSANCYFEPAPDGGVDRLKRWSQVYWNLPSGSSPSFHHTEVSSHLEKHLAQWSKGMFPDETKAGPLRKVLVPLCGKSVDMPYLCELGFGVVGVEGIPRAILEFKAEHQIRVKGMKSKLPFAKDEQGWREGTTFHPASQFAGARSGQSFKTGDQGLGYYSERPAVWRGKVNLGRRHVPLHLIEGDMLEVTPELVAASTFVTDGRFDLVYDCDALVSLPPDSWKQYAAGLSSLLRVGGRILLVVVQYDQDKLPYARNRINPPPFSVTREHIKGLFPDSCWSVSTLETEPCDEDFARRHPSFGKRNISAGSLGGLIFDFHIWCFDMAVWRNAGSRSALVWVAGATAVLGSIAACVAGTRAAE</sequence>
<name>A0A813BSC5_9DINO</name>